<organism evidence="1">
    <name type="scientific">uncultured Caudovirales phage</name>
    <dbReference type="NCBI Taxonomy" id="2100421"/>
    <lineage>
        <taxon>Viruses</taxon>
        <taxon>Duplodnaviria</taxon>
        <taxon>Heunggongvirae</taxon>
        <taxon>Uroviricota</taxon>
        <taxon>Caudoviricetes</taxon>
        <taxon>Peduoviridae</taxon>
        <taxon>Maltschvirus</taxon>
        <taxon>Maltschvirus maltsch</taxon>
    </lineage>
</organism>
<accession>A0A6J5NHA7</accession>
<protein>
    <submittedName>
        <fullName evidence="1">Uncharacterized protein</fullName>
    </submittedName>
</protein>
<dbReference type="EMBL" id="LR796657">
    <property type="protein sequence ID" value="CAB4157166.1"/>
    <property type="molecule type" value="Genomic_DNA"/>
</dbReference>
<name>A0A6J5NHA7_9CAUD</name>
<gene>
    <name evidence="1" type="ORF">UFOVP681_5</name>
</gene>
<evidence type="ECO:0000313" key="1">
    <source>
        <dbReference type="EMBL" id="CAB4157166.1"/>
    </source>
</evidence>
<proteinExistence type="predicted"/>
<sequence length="171" mass="17674">MTTYTNITNALVAVGAKPFATTIQALRDNPIAIAEGDATVPESLRSTQLLGTLTTTSGSTQTLSSLVLTPYRFLIFIWDNVSLAGGISPVFRVGTATVSATIASPSNTHDGMVTVSLDSGRVFGGVYEVTPSTTTTIYIGASGYSTATTSVSVSTTESTFDLGSVKVYGVK</sequence>
<reference evidence="1" key="1">
    <citation type="submission" date="2020-04" db="EMBL/GenBank/DDBJ databases">
        <authorList>
            <person name="Chiriac C."/>
            <person name="Salcher M."/>
            <person name="Ghai R."/>
            <person name="Kavagutti S V."/>
        </authorList>
    </citation>
    <scope>NUCLEOTIDE SEQUENCE</scope>
</reference>